<evidence type="ECO:0000313" key="8">
    <source>
        <dbReference type="EMBL" id="KRR16127.1"/>
    </source>
</evidence>
<proteinExistence type="predicted"/>
<keyword evidence="8" id="KW-0418">Kinase</keyword>
<keyword evidence="5" id="KW-1133">Transmembrane helix</keyword>
<evidence type="ECO:0000313" key="9">
    <source>
        <dbReference type="Proteomes" id="UP000051660"/>
    </source>
</evidence>
<evidence type="ECO:0000256" key="4">
    <source>
        <dbReference type="PROSITE-ProRule" id="PRU00169"/>
    </source>
</evidence>
<dbReference type="InterPro" id="IPR004358">
    <property type="entry name" value="Sig_transdc_His_kin-like_C"/>
</dbReference>
<keyword evidence="3 4" id="KW-0597">Phosphoprotein</keyword>
<dbReference type="Gene3D" id="1.10.287.130">
    <property type="match status" value="1"/>
</dbReference>
<name>A0A0R3MDV1_9BRAD</name>
<dbReference type="Gene3D" id="3.40.50.2300">
    <property type="match status" value="1"/>
</dbReference>
<dbReference type="InterPro" id="IPR036890">
    <property type="entry name" value="HATPase_C_sf"/>
</dbReference>
<keyword evidence="5" id="KW-0472">Membrane</keyword>
<dbReference type="GO" id="GO:0000155">
    <property type="term" value="F:phosphorelay sensor kinase activity"/>
    <property type="evidence" value="ECO:0007669"/>
    <property type="project" value="InterPro"/>
</dbReference>
<accession>A0A0R3MDV1</accession>
<evidence type="ECO:0000256" key="1">
    <source>
        <dbReference type="ARBA" id="ARBA00000085"/>
    </source>
</evidence>
<comment type="caution">
    <text evidence="8">The sequence shown here is derived from an EMBL/GenBank/DDBJ whole genome shotgun (WGS) entry which is preliminary data.</text>
</comment>
<dbReference type="PROSITE" id="PS50110">
    <property type="entry name" value="RESPONSE_REGULATORY"/>
    <property type="match status" value="1"/>
</dbReference>
<evidence type="ECO:0000256" key="5">
    <source>
        <dbReference type="SAM" id="Phobius"/>
    </source>
</evidence>
<dbReference type="EMBL" id="LLYB01000131">
    <property type="protein sequence ID" value="KRR16127.1"/>
    <property type="molecule type" value="Genomic_DNA"/>
</dbReference>
<dbReference type="InterPro" id="IPR058544">
    <property type="entry name" value="ETR1_N"/>
</dbReference>
<dbReference type="AlphaFoldDB" id="A0A0R3MDV1"/>
<dbReference type="InterPro" id="IPR003594">
    <property type="entry name" value="HATPase_dom"/>
</dbReference>
<keyword evidence="8" id="KW-0808">Transferase</keyword>
<dbReference type="Gene3D" id="3.30.565.10">
    <property type="entry name" value="Histidine kinase-like ATPase, C-terminal domain"/>
    <property type="match status" value="1"/>
</dbReference>
<dbReference type="InterPro" id="IPR011006">
    <property type="entry name" value="CheY-like_superfamily"/>
</dbReference>
<feature type="transmembrane region" description="Helical" evidence="5">
    <location>
        <begin position="28"/>
        <end position="53"/>
    </location>
</feature>
<organism evidence="8 9">
    <name type="scientific">Bradyrhizobium lablabi</name>
    <dbReference type="NCBI Taxonomy" id="722472"/>
    <lineage>
        <taxon>Bacteria</taxon>
        <taxon>Pseudomonadati</taxon>
        <taxon>Pseudomonadota</taxon>
        <taxon>Alphaproteobacteria</taxon>
        <taxon>Hyphomicrobiales</taxon>
        <taxon>Nitrobacteraceae</taxon>
        <taxon>Bradyrhizobium</taxon>
    </lineage>
</organism>
<dbReference type="EC" id="2.7.13.3" evidence="2"/>
<evidence type="ECO:0000256" key="3">
    <source>
        <dbReference type="ARBA" id="ARBA00022553"/>
    </source>
</evidence>
<dbReference type="Pfam" id="PF25487">
    <property type="entry name" value="ETR1_N"/>
    <property type="match status" value="1"/>
</dbReference>
<feature type="domain" description="Histidine kinase" evidence="6">
    <location>
        <begin position="164"/>
        <end position="400"/>
    </location>
</feature>
<keyword evidence="5" id="KW-0812">Transmembrane</keyword>
<evidence type="ECO:0000259" key="7">
    <source>
        <dbReference type="PROSITE" id="PS50110"/>
    </source>
</evidence>
<dbReference type="SUPFAM" id="SSF47384">
    <property type="entry name" value="Homodimeric domain of signal transducing histidine kinase"/>
    <property type="match status" value="1"/>
</dbReference>
<protein>
    <recommendedName>
        <fullName evidence="2">histidine kinase</fullName>
        <ecNumber evidence="2">2.7.13.3</ecNumber>
    </recommendedName>
</protein>
<evidence type="ECO:0000259" key="6">
    <source>
        <dbReference type="PROSITE" id="PS50109"/>
    </source>
</evidence>
<gene>
    <name evidence="8" type="ORF">CQ14_24100</name>
</gene>
<feature type="transmembrane region" description="Helical" evidence="5">
    <location>
        <begin position="65"/>
        <end position="90"/>
    </location>
</feature>
<dbReference type="SMART" id="SM00387">
    <property type="entry name" value="HATPase_c"/>
    <property type="match status" value="1"/>
</dbReference>
<dbReference type="OrthoDB" id="9796100at2"/>
<dbReference type="Pfam" id="PF00072">
    <property type="entry name" value="Response_reg"/>
    <property type="match status" value="1"/>
</dbReference>
<dbReference type="PROSITE" id="PS50109">
    <property type="entry name" value="HIS_KIN"/>
    <property type="match status" value="1"/>
</dbReference>
<comment type="catalytic activity">
    <reaction evidence="1">
        <text>ATP + protein L-histidine = ADP + protein N-phospho-L-histidine.</text>
        <dbReference type="EC" id="2.7.13.3"/>
    </reaction>
</comment>
<feature type="domain" description="Response regulatory" evidence="7">
    <location>
        <begin position="421"/>
        <end position="537"/>
    </location>
</feature>
<dbReference type="SMART" id="SM00448">
    <property type="entry name" value="REC"/>
    <property type="match status" value="1"/>
</dbReference>
<dbReference type="InterPro" id="IPR003661">
    <property type="entry name" value="HisK_dim/P_dom"/>
</dbReference>
<dbReference type="RefSeq" id="WP_057863060.1">
    <property type="nucleotide sequence ID" value="NZ_LLYB01000131.1"/>
</dbReference>
<dbReference type="InterPro" id="IPR036097">
    <property type="entry name" value="HisK_dim/P_sf"/>
</dbReference>
<dbReference type="SMART" id="SM00388">
    <property type="entry name" value="HisKA"/>
    <property type="match status" value="1"/>
</dbReference>
<feature type="modified residue" description="4-aspartylphosphate" evidence="4">
    <location>
        <position position="472"/>
    </location>
</feature>
<dbReference type="Pfam" id="PF02518">
    <property type="entry name" value="HATPase_c"/>
    <property type="match status" value="1"/>
</dbReference>
<dbReference type="PANTHER" id="PTHR43065">
    <property type="entry name" value="SENSOR HISTIDINE KINASE"/>
    <property type="match status" value="1"/>
</dbReference>
<dbReference type="PANTHER" id="PTHR43065:SF49">
    <property type="entry name" value="HISTIDINE KINASE"/>
    <property type="match status" value="1"/>
</dbReference>
<evidence type="ECO:0000256" key="2">
    <source>
        <dbReference type="ARBA" id="ARBA00012438"/>
    </source>
</evidence>
<sequence length="540" mass="58699">MWAFFERLLDSSMFAPHGICLLWEPQLIWLHVASDVIIAAAYFSIPVALSIFVSKRRDVDFGWVFWAFALFIMACGVGHVMSIVTLWYPVYGLEGIVKAMTAAASIVTAAMLWPLLPKVLALPSPSQLRAAEIALAQEGMYRREAEDMLRQSQKMEAIGHLTGGVAHDFNNLLTIISGNLEIADRCLHSWSDATRERLTRVIANAANGAQRAAMLTQRLLAFARRQPLDPKRTNVNQLIAGMSDFFRRTLGETIDLEVVGGADLWQVEVDPSQLEAAILNLVVNAKDAMSAKISGAMAGSGKLTIETSNVSVDEGYPQRNAGVPAGEYVLIAVSDTGSGMPREVQEKAFDPFFTTKEPGHGTGLGLSQVYGFVKQSGGEIKIYSEVGHGTAIRIYLPRAAAAPEIAGQGEGPLVGSSGSETVLVVEDECDVRSYLVETLKDLNYRVREAANGSAALALFDANPFRIDLLLTDIVMPGLNGRELADQLHHRQAGLRVLFMTGYSRDAIVHQGRLDPGVSLLQKPVTQALLAARIREILDKS</sequence>
<dbReference type="PRINTS" id="PR00344">
    <property type="entry name" value="BCTRLSENSOR"/>
</dbReference>
<reference evidence="8 9" key="1">
    <citation type="submission" date="2014-03" db="EMBL/GenBank/DDBJ databases">
        <title>Bradyrhizobium valentinum sp. nov., isolated from effective nodules of Lupinus mariae-josephae, a lupine endemic of basic-lime soils in Eastern Spain.</title>
        <authorList>
            <person name="Duran D."/>
            <person name="Rey L."/>
            <person name="Navarro A."/>
            <person name="Busquets A."/>
            <person name="Imperial J."/>
            <person name="Ruiz-Argueso T."/>
        </authorList>
    </citation>
    <scope>NUCLEOTIDE SEQUENCE [LARGE SCALE GENOMIC DNA]</scope>
    <source>
        <strain evidence="8 9">CCBAU 23086</strain>
    </source>
</reference>
<dbReference type="InterPro" id="IPR001789">
    <property type="entry name" value="Sig_transdc_resp-reg_receiver"/>
</dbReference>
<dbReference type="InterPro" id="IPR005467">
    <property type="entry name" value="His_kinase_dom"/>
</dbReference>
<dbReference type="SUPFAM" id="SSF55874">
    <property type="entry name" value="ATPase domain of HSP90 chaperone/DNA topoisomerase II/histidine kinase"/>
    <property type="match status" value="1"/>
</dbReference>
<dbReference type="SUPFAM" id="SSF52172">
    <property type="entry name" value="CheY-like"/>
    <property type="match status" value="1"/>
</dbReference>
<dbReference type="Proteomes" id="UP000051660">
    <property type="component" value="Unassembled WGS sequence"/>
</dbReference>